<dbReference type="PANTHER" id="PTHR46051:SF2">
    <property type="entry name" value="PHOSPHATIDYLINOSITOL 3,4,5-TRISPHOSPHATE 5-PHOSPHATASE 2"/>
    <property type="match status" value="1"/>
</dbReference>
<dbReference type="Gene3D" id="1.10.150.50">
    <property type="entry name" value="Transcription Factor, Ets-1"/>
    <property type="match status" value="1"/>
</dbReference>
<evidence type="ECO:0000259" key="23">
    <source>
        <dbReference type="PROSITE" id="PS50105"/>
    </source>
</evidence>
<organism evidence="24 25">
    <name type="scientific">Sparus aurata</name>
    <name type="common">Gilthead sea bream</name>
    <dbReference type="NCBI Taxonomy" id="8175"/>
    <lineage>
        <taxon>Eukaryota</taxon>
        <taxon>Metazoa</taxon>
        <taxon>Chordata</taxon>
        <taxon>Craniata</taxon>
        <taxon>Vertebrata</taxon>
        <taxon>Euteleostomi</taxon>
        <taxon>Actinopterygii</taxon>
        <taxon>Neopterygii</taxon>
        <taxon>Teleostei</taxon>
        <taxon>Neoteleostei</taxon>
        <taxon>Acanthomorphata</taxon>
        <taxon>Eupercaria</taxon>
        <taxon>Spariformes</taxon>
        <taxon>Sparidae</taxon>
        <taxon>Sparus</taxon>
    </lineage>
</organism>
<keyword evidence="11" id="KW-0378">Hydrolase</keyword>
<evidence type="ECO:0000256" key="14">
    <source>
        <dbReference type="ARBA" id="ARBA00022999"/>
    </source>
</evidence>
<dbReference type="SMART" id="SM00454">
    <property type="entry name" value="SAM"/>
    <property type="match status" value="1"/>
</dbReference>
<comment type="subcellular location">
    <subcellularLocation>
        <location evidence="4">Cell projection</location>
        <location evidence="4">Filopodium</location>
    </subcellularLocation>
    <subcellularLocation>
        <location evidence="5">Cell projection</location>
        <location evidence="5">Lamellipodium</location>
    </subcellularLocation>
    <subcellularLocation>
        <location evidence="2">Cytoplasm</location>
        <location evidence="2">Cytoskeleton</location>
    </subcellularLocation>
    <subcellularLocation>
        <location evidence="6">Cytoplasm</location>
        <location evidence="6">Cytosol</location>
    </subcellularLocation>
    <subcellularLocation>
        <location evidence="1">Membrane</location>
        <topology evidence="1">Peripheral membrane protein</topology>
    </subcellularLocation>
    <subcellularLocation>
        <location evidence="3">Nucleus speckle</location>
    </subcellularLocation>
</comment>
<keyword evidence="16" id="KW-0206">Cytoskeleton</keyword>
<dbReference type="Ensembl" id="ENSSAUT00010027586.1">
    <property type="protein sequence ID" value="ENSSAUP00010026115.1"/>
    <property type="gene ID" value="ENSSAUG00010010874.1"/>
</dbReference>
<dbReference type="GO" id="GO:0004445">
    <property type="term" value="F:inositol-polyphosphate 5-phosphatase activity"/>
    <property type="evidence" value="ECO:0007669"/>
    <property type="project" value="TreeGrafter"/>
</dbReference>
<dbReference type="InterPro" id="IPR057510">
    <property type="entry name" value="C2_SHIP1-2_first"/>
</dbReference>
<keyword evidence="9" id="KW-0963">Cytoplasm</keyword>
<dbReference type="InterPro" id="IPR036691">
    <property type="entry name" value="Endo/exonu/phosph_ase_sf"/>
</dbReference>
<dbReference type="SMART" id="SM00252">
    <property type="entry name" value="SH2"/>
    <property type="match status" value="1"/>
</dbReference>
<feature type="domain" description="SH2" evidence="22">
    <location>
        <begin position="20"/>
        <end position="116"/>
    </location>
</feature>
<feature type="region of interest" description="Disordered" evidence="21">
    <location>
        <begin position="1086"/>
        <end position="1113"/>
    </location>
</feature>
<accession>A0A671VI28</accession>
<evidence type="ECO:0000313" key="25">
    <source>
        <dbReference type="Proteomes" id="UP000472265"/>
    </source>
</evidence>
<keyword evidence="10" id="KW-0597">Phosphoprotein</keyword>
<keyword evidence="17" id="KW-0539">Nucleus</keyword>
<dbReference type="Proteomes" id="UP000472265">
    <property type="component" value="Chromosome 2"/>
</dbReference>
<dbReference type="GO" id="GO:0046856">
    <property type="term" value="P:phosphatidylinositol dephosphorylation"/>
    <property type="evidence" value="ECO:0007669"/>
    <property type="project" value="InterPro"/>
</dbReference>
<evidence type="ECO:0000256" key="9">
    <source>
        <dbReference type="ARBA" id="ARBA00022490"/>
    </source>
</evidence>
<protein>
    <recommendedName>
        <fullName evidence="8">phosphatidylinositol-3,4,5-trisphosphate 5-phosphatase</fullName>
        <ecNumber evidence="8">3.1.3.86</ecNumber>
    </recommendedName>
</protein>
<dbReference type="Pfam" id="PF24150">
    <property type="entry name" value="C2_SHIP1-2_first"/>
    <property type="match status" value="1"/>
</dbReference>
<dbReference type="GO" id="GO:0034485">
    <property type="term" value="F:phosphatidylinositol-3,4,5-trisphosphate 5-phosphatase activity"/>
    <property type="evidence" value="ECO:0007669"/>
    <property type="project" value="UniProtKB-EC"/>
</dbReference>
<reference evidence="24" key="3">
    <citation type="submission" date="2025-09" db="UniProtKB">
        <authorList>
            <consortium name="Ensembl"/>
        </authorList>
    </citation>
    <scope>IDENTIFICATION</scope>
</reference>
<dbReference type="GO" id="GO:0007155">
    <property type="term" value="P:cell adhesion"/>
    <property type="evidence" value="ECO:0007669"/>
    <property type="project" value="UniProtKB-KW"/>
</dbReference>
<evidence type="ECO:0000256" key="15">
    <source>
        <dbReference type="ARBA" id="ARBA00023136"/>
    </source>
</evidence>
<keyword evidence="18" id="KW-0966">Cell projection</keyword>
<dbReference type="FunFam" id="3.60.10.10:FF:000005">
    <property type="entry name" value="phosphatidylinositol 3,4,5-trisphosphate 5-phosphatase 1"/>
    <property type="match status" value="1"/>
</dbReference>
<evidence type="ECO:0000256" key="7">
    <source>
        <dbReference type="ARBA" id="ARBA00008734"/>
    </source>
</evidence>
<dbReference type="InterPro" id="IPR013761">
    <property type="entry name" value="SAM/pointed_sf"/>
</dbReference>
<feature type="region of interest" description="Disordered" evidence="21">
    <location>
        <begin position="123"/>
        <end position="162"/>
    </location>
</feature>
<dbReference type="InterPro" id="IPR000300">
    <property type="entry name" value="IPPc"/>
</dbReference>
<dbReference type="GO" id="GO:0005856">
    <property type="term" value="C:cytoskeleton"/>
    <property type="evidence" value="ECO:0007669"/>
    <property type="project" value="UniProtKB-SubCell"/>
</dbReference>
<dbReference type="GO" id="GO:0030027">
    <property type="term" value="C:lamellipodium"/>
    <property type="evidence" value="ECO:0007669"/>
    <property type="project" value="UniProtKB-SubCell"/>
</dbReference>
<feature type="region of interest" description="Disordered" evidence="21">
    <location>
        <begin position="960"/>
        <end position="991"/>
    </location>
</feature>
<evidence type="ECO:0000256" key="11">
    <source>
        <dbReference type="ARBA" id="ARBA00022801"/>
    </source>
</evidence>
<keyword evidence="15" id="KW-0472">Membrane</keyword>
<dbReference type="Pfam" id="PF00017">
    <property type="entry name" value="SH2"/>
    <property type="match status" value="1"/>
</dbReference>
<comment type="catalytic activity">
    <reaction evidence="19">
        <text>a 1,2-diacyl-sn-glycero-3-phospho-(1D-myo-inositol-3,4,5-trisphosphate) + H2O = a 1,2-diacyl-sn-glycero-3-phospho-(1D-myo-inositol-3,4-bisphosphate) + phosphate</text>
        <dbReference type="Rhea" id="RHEA:25528"/>
        <dbReference type="ChEBI" id="CHEBI:15377"/>
        <dbReference type="ChEBI" id="CHEBI:43474"/>
        <dbReference type="ChEBI" id="CHEBI:57658"/>
        <dbReference type="ChEBI" id="CHEBI:57836"/>
        <dbReference type="EC" id="3.1.3.86"/>
    </reaction>
    <physiologicalReaction direction="left-to-right" evidence="19">
        <dbReference type="Rhea" id="RHEA:25529"/>
    </physiologicalReaction>
</comment>
<dbReference type="Pfam" id="PF22669">
    <property type="entry name" value="Exo_endo_phos2"/>
    <property type="match status" value="1"/>
</dbReference>
<evidence type="ECO:0000256" key="18">
    <source>
        <dbReference type="ARBA" id="ARBA00023273"/>
    </source>
</evidence>
<evidence type="ECO:0000256" key="16">
    <source>
        <dbReference type="ARBA" id="ARBA00023212"/>
    </source>
</evidence>
<evidence type="ECO:0000256" key="12">
    <source>
        <dbReference type="ARBA" id="ARBA00022859"/>
    </source>
</evidence>
<evidence type="ECO:0000256" key="2">
    <source>
        <dbReference type="ARBA" id="ARBA00004245"/>
    </source>
</evidence>
<dbReference type="FunFam" id="3.30.505.10:FF:000035">
    <property type="entry name" value="phosphatidylinositol 3,4,5-trisphosphate 5-phosphatase 1"/>
    <property type="match status" value="1"/>
</dbReference>
<evidence type="ECO:0000256" key="13">
    <source>
        <dbReference type="ARBA" id="ARBA00022889"/>
    </source>
</evidence>
<feature type="compositionally biased region" description="Gly residues" evidence="21">
    <location>
        <begin position="1059"/>
        <end position="1069"/>
    </location>
</feature>
<dbReference type="GO" id="GO:0050776">
    <property type="term" value="P:regulation of immune response"/>
    <property type="evidence" value="ECO:0007669"/>
    <property type="project" value="TreeGrafter"/>
</dbReference>
<dbReference type="Pfam" id="PF00536">
    <property type="entry name" value="SAM_1"/>
    <property type="match status" value="1"/>
</dbReference>
<evidence type="ECO:0000256" key="5">
    <source>
        <dbReference type="ARBA" id="ARBA00004510"/>
    </source>
</evidence>
<evidence type="ECO:0000256" key="17">
    <source>
        <dbReference type="ARBA" id="ARBA00023242"/>
    </source>
</evidence>
<dbReference type="PROSITE" id="PS50105">
    <property type="entry name" value="SAM_DOMAIN"/>
    <property type="match status" value="1"/>
</dbReference>
<name>A0A671VI28_SPAAU</name>
<evidence type="ECO:0000256" key="19">
    <source>
        <dbReference type="ARBA" id="ARBA00023377"/>
    </source>
</evidence>
<dbReference type="Gene3D" id="3.60.10.10">
    <property type="entry name" value="Endonuclease/exonuclease/phosphatase"/>
    <property type="match status" value="1"/>
</dbReference>
<dbReference type="GO" id="GO:0005829">
    <property type="term" value="C:cytosol"/>
    <property type="evidence" value="ECO:0007669"/>
    <property type="project" value="UniProtKB-SubCell"/>
</dbReference>
<dbReference type="GO" id="GO:0016020">
    <property type="term" value="C:membrane"/>
    <property type="evidence" value="ECO:0007669"/>
    <property type="project" value="UniProtKB-SubCell"/>
</dbReference>
<dbReference type="GO" id="GO:0030175">
    <property type="term" value="C:filopodium"/>
    <property type="evidence" value="ECO:0007669"/>
    <property type="project" value="UniProtKB-SubCell"/>
</dbReference>
<dbReference type="InterPro" id="IPR000980">
    <property type="entry name" value="SH2"/>
</dbReference>
<keyword evidence="12" id="KW-0391">Immunity</keyword>
<evidence type="ECO:0000256" key="3">
    <source>
        <dbReference type="ARBA" id="ARBA00004324"/>
    </source>
</evidence>
<evidence type="ECO:0000256" key="8">
    <source>
        <dbReference type="ARBA" id="ARBA00012981"/>
    </source>
</evidence>
<dbReference type="InterPro" id="IPR057509">
    <property type="entry name" value="C2_SHIP1-2_2nd"/>
</dbReference>
<evidence type="ECO:0000256" key="10">
    <source>
        <dbReference type="ARBA" id="ARBA00022553"/>
    </source>
</evidence>
<evidence type="ECO:0000256" key="4">
    <source>
        <dbReference type="ARBA" id="ARBA00004486"/>
    </source>
</evidence>
<evidence type="ECO:0000313" key="24">
    <source>
        <dbReference type="Ensembl" id="ENSSAUP00010026115.1"/>
    </source>
</evidence>
<dbReference type="AlphaFoldDB" id="A0A671VI28"/>
<feature type="region of interest" description="Disordered" evidence="21">
    <location>
        <begin position="1053"/>
        <end position="1074"/>
    </location>
</feature>
<dbReference type="SMART" id="SM00128">
    <property type="entry name" value="IPPc"/>
    <property type="match status" value="1"/>
</dbReference>
<dbReference type="GeneTree" id="ENSGT00940000156576"/>
<comment type="similarity">
    <text evidence="7">Belongs to the inositol 1,4,5-trisphosphate 5-phosphatase family.</text>
</comment>
<dbReference type="GO" id="GO:0016607">
    <property type="term" value="C:nuclear speck"/>
    <property type="evidence" value="ECO:0007669"/>
    <property type="project" value="UniProtKB-SubCell"/>
</dbReference>
<dbReference type="GO" id="GO:0002376">
    <property type="term" value="P:immune system process"/>
    <property type="evidence" value="ECO:0007669"/>
    <property type="project" value="UniProtKB-KW"/>
</dbReference>
<sequence length="1217" mass="134676">GASVGGGGGISPLGPAPPMWYHRDLSRAAAEELLARAGRDGSFLVRDSESVNGAYALCVLFQKHVHTYRILPDDEGFLAVQTSQGVQPKRFKTLPELVSLYLQPSQGLVTTLLYAVDREETAISDDRDYSDGEDEKPPLPPRSASTSTPPGPDTPTESAPAANGLSTISHEYLKGSYALDLEAVKQGACALPHLNKTLVSSCKRLNGEVDKVLSGLEILSKVFDQQSAFMVSKMIQQSVNQGGDQELENLVTKLAILKDLLSSIEKKALKALQDMSLSSPCSPPPLSMRHSKAIPVQAFEVKLDVYLTELTKIGKSQKYTLSVDVEGGRLVVMKKVKDSQEDWTTFTHDKIRQLIKSQRVQNKLGIVFEKEKDKSQRKDFIFASAKKREAFCQLLQLMKNKHSNQDEPDMISIFIGTWNMGSVPSPKSVASWVLCRGLGKTLDEMTVTIPHDLYVFGSQENSVCDREWMESLRAMLKEQTELDYKPIAVQTLWSIKIAVLVKPEHENRISHVGMSSVKTGIANTLGNKGAVGVSFMFNGTSFGFVNCHLTSGNEKIARRNQNYLDILRLLSLGDKQLSSFDISLRFTHLFWLGDLNYRLDMDIQEILNYINRKEFDPLLKVDQLNLEREKNKVFLRFAEEEISFPPTYRYERGSRDTYVWQKQKATGMRTNVPSWCDRILWKSYPETHIVCNSYGCTDDIVTSDHSPVFATFEVGVTSQFVSKKGLPKSSEQAYIEFESIEAIVKTASRTKFFIEFYSTCLEEFKKSYENDSQSSDNVNFLRVGWSNKQLTTLKPLLSEIEYLQDQHLLLTVKSLDGYESYGECVLALKSMIGSTAQQFHTYLSHRGEETGNIRGSMRVRVPSERMGTRERLYEWISVDKDDTGGPKGKSTLVTRVGHEYVKSVQSTLSMFPLMPKQDAPDGDPSISKNSYNNPAYYILEGVPNQSAAALSPELLPSPTSANPQVAKAPLPSAGARTKPSYISPGHSHPRVQGVGGTVGSTLNRPPPDFPPPPLPKGALEMVAEATFPKPRPLYPDLAEVRIPAASPAAPLALGEGFRRGGGPGPGPGSGALDDQSCSVLQMAKTLSESEFPGQPPRAPSAPPPLRGQPMGIGLDACRTFPPRNPIPESIAEDMPEEALWGSSSSSLSVGESSVGEWLQRLGLERYEQGLLHNGWDDLEFLSDITEEDLEEAGVLDPAHKRILLESLRQQQQQQPQK</sequence>
<evidence type="ECO:0000259" key="22">
    <source>
        <dbReference type="PROSITE" id="PS50001"/>
    </source>
</evidence>
<dbReference type="SUPFAM" id="SSF47769">
    <property type="entry name" value="SAM/Pointed domain"/>
    <property type="match status" value="1"/>
</dbReference>
<feature type="compositionally biased region" description="Low complexity" evidence="21">
    <location>
        <begin position="143"/>
        <end position="158"/>
    </location>
</feature>
<dbReference type="Gene3D" id="3.30.505.10">
    <property type="entry name" value="SH2 domain"/>
    <property type="match status" value="1"/>
</dbReference>
<dbReference type="SUPFAM" id="SSF55550">
    <property type="entry name" value="SH2 domain"/>
    <property type="match status" value="1"/>
</dbReference>
<keyword evidence="25" id="KW-1185">Reference proteome</keyword>
<dbReference type="InterPro" id="IPR001660">
    <property type="entry name" value="SAM"/>
</dbReference>
<dbReference type="EC" id="3.1.3.86" evidence="8"/>
<keyword evidence="14 20" id="KW-0727">SH2 domain</keyword>
<dbReference type="PRINTS" id="PR00401">
    <property type="entry name" value="SH2DOMAIN"/>
</dbReference>
<dbReference type="SUPFAM" id="SSF56219">
    <property type="entry name" value="DNase I-like"/>
    <property type="match status" value="1"/>
</dbReference>
<feature type="compositionally biased region" description="Pro residues" evidence="21">
    <location>
        <begin position="1093"/>
        <end position="1106"/>
    </location>
</feature>
<evidence type="ECO:0000256" key="21">
    <source>
        <dbReference type="SAM" id="MobiDB-lite"/>
    </source>
</evidence>
<evidence type="ECO:0000256" key="20">
    <source>
        <dbReference type="PROSITE-ProRule" id="PRU00191"/>
    </source>
</evidence>
<dbReference type="InterPro" id="IPR036860">
    <property type="entry name" value="SH2_dom_sf"/>
</dbReference>
<evidence type="ECO:0000256" key="6">
    <source>
        <dbReference type="ARBA" id="ARBA00004514"/>
    </source>
</evidence>
<proteinExistence type="inferred from homology"/>
<keyword evidence="13" id="KW-0130">Cell adhesion</keyword>
<gene>
    <name evidence="24" type="primary">INPPL1</name>
    <name evidence="24" type="synonym">inppl1a</name>
</gene>
<dbReference type="Pfam" id="PF24147">
    <property type="entry name" value="C2_SHIP1-2_2nd"/>
    <property type="match status" value="1"/>
</dbReference>
<dbReference type="PROSITE" id="PS50001">
    <property type="entry name" value="SH2"/>
    <property type="match status" value="1"/>
</dbReference>
<reference evidence="24" key="1">
    <citation type="submission" date="2021-04" db="EMBL/GenBank/DDBJ databases">
        <authorList>
            <consortium name="Wellcome Sanger Institute Data Sharing"/>
        </authorList>
    </citation>
    <scope>NUCLEOTIDE SEQUENCE [LARGE SCALE GENOMIC DNA]</scope>
</reference>
<reference evidence="24" key="2">
    <citation type="submission" date="2025-08" db="UniProtKB">
        <authorList>
            <consortium name="Ensembl"/>
        </authorList>
    </citation>
    <scope>IDENTIFICATION</scope>
</reference>
<dbReference type="PANTHER" id="PTHR46051">
    <property type="entry name" value="SH2 DOMAIN-CONTAINING PROTEIN"/>
    <property type="match status" value="1"/>
</dbReference>
<feature type="domain" description="SAM" evidence="23">
    <location>
        <begin position="1149"/>
        <end position="1213"/>
    </location>
</feature>
<dbReference type="GO" id="GO:0043569">
    <property type="term" value="P:negative regulation of insulin-like growth factor receptor signaling pathway"/>
    <property type="evidence" value="ECO:0007669"/>
    <property type="project" value="TreeGrafter"/>
</dbReference>
<evidence type="ECO:0000256" key="1">
    <source>
        <dbReference type="ARBA" id="ARBA00004170"/>
    </source>
</evidence>